<feature type="transmembrane region" description="Helical" evidence="1">
    <location>
        <begin position="83"/>
        <end position="105"/>
    </location>
</feature>
<dbReference type="AlphaFoldDB" id="E4XBU3"/>
<name>E4XBU3_OIKDI</name>
<keyword evidence="1" id="KW-0812">Transmembrane</keyword>
<organism evidence="2">
    <name type="scientific">Oikopleura dioica</name>
    <name type="common">Tunicate</name>
    <dbReference type="NCBI Taxonomy" id="34765"/>
    <lineage>
        <taxon>Eukaryota</taxon>
        <taxon>Metazoa</taxon>
        <taxon>Chordata</taxon>
        <taxon>Tunicata</taxon>
        <taxon>Appendicularia</taxon>
        <taxon>Copelata</taxon>
        <taxon>Oikopleuridae</taxon>
        <taxon>Oikopleura</taxon>
    </lineage>
</organism>
<feature type="transmembrane region" description="Helical" evidence="1">
    <location>
        <begin position="30"/>
        <end position="50"/>
    </location>
</feature>
<keyword evidence="1" id="KW-0472">Membrane</keyword>
<proteinExistence type="predicted"/>
<reference evidence="2" key="1">
    <citation type="journal article" date="2010" name="Science">
        <title>Plasticity of animal genome architecture unmasked by rapid evolution of a pelagic tunicate.</title>
        <authorList>
            <person name="Denoeud F."/>
            <person name="Henriet S."/>
            <person name="Mungpakdee S."/>
            <person name="Aury J.M."/>
            <person name="Da Silva C."/>
            <person name="Brinkmann H."/>
            <person name="Mikhaleva J."/>
            <person name="Olsen L.C."/>
            <person name="Jubin C."/>
            <person name="Canestro C."/>
            <person name="Bouquet J.M."/>
            <person name="Danks G."/>
            <person name="Poulain J."/>
            <person name="Campsteijn C."/>
            <person name="Adamski M."/>
            <person name="Cross I."/>
            <person name="Yadetie F."/>
            <person name="Muffato M."/>
            <person name="Louis A."/>
            <person name="Butcher S."/>
            <person name="Tsagkogeorga G."/>
            <person name="Konrad A."/>
            <person name="Singh S."/>
            <person name="Jensen M.F."/>
            <person name="Cong E.H."/>
            <person name="Eikeseth-Otteraa H."/>
            <person name="Noel B."/>
            <person name="Anthouard V."/>
            <person name="Porcel B.M."/>
            <person name="Kachouri-Lafond R."/>
            <person name="Nishino A."/>
            <person name="Ugolini M."/>
            <person name="Chourrout P."/>
            <person name="Nishida H."/>
            <person name="Aasland R."/>
            <person name="Huzurbazar S."/>
            <person name="Westhof E."/>
            <person name="Delsuc F."/>
            <person name="Lehrach H."/>
            <person name="Reinhardt R."/>
            <person name="Weissenbach J."/>
            <person name="Roy S.W."/>
            <person name="Artiguenave F."/>
            <person name="Postlethwait J.H."/>
            <person name="Manak J.R."/>
            <person name="Thompson E.M."/>
            <person name="Jaillon O."/>
            <person name="Du Pasquier L."/>
            <person name="Boudinot P."/>
            <person name="Liberles D.A."/>
            <person name="Volff J.N."/>
            <person name="Philippe H."/>
            <person name="Lenhard B."/>
            <person name="Roest Crollius H."/>
            <person name="Wincker P."/>
            <person name="Chourrout D."/>
        </authorList>
    </citation>
    <scope>NUCLEOTIDE SEQUENCE [LARGE SCALE GENOMIC DNA]</scope>
</reference>
<keyword evidence="3" id="KW-1185">Reference proteome</keyword>
<evidence type="ECO:0000313" key="3">
    <source>
        <dbReference type="Proteomes" id="UP000001307"/>
    </source>
</evidence>
<protein>
    <submittedName>
        <fullName evidence="2">Uncharacterized protein</fullName>
    </submittedName>
</protein>
<gene>
    <name evidence="2" type="ORF">GSOID_T00006600001</name>
</gene>
<evidence type="ECO:0000256" key="1">
    <source>
        <dbReference type="SAM" id="Phobius"/>
    </source>
</evidence>
<accession>E4XBU3</accession>
<sequence length="106" mass="12189">MGLFDPPAPDAVKEKERERELLETQKESKACYFCKIIFFVGALLTFSIFYEKEKIQKERSAEVEKGLTPMQCIRSMLPVPDHLLCLMSVLVFCISRALLVLTRAIF</sequence>
<dbReference type="EMBL" id="FN653034">
    <property type="protein sequence ID" value="CBY09068.1"/>
    <property type="molecule type" value="Genomic_DNA"/>
</dbReference>
<dbReference type="Proteomes" id="UP000001307">
    <property type="component" value="Unassembled WGS sequence"/>
</dbReference>
<evidence type="ECO:0000313" key="2">
    <source>
        <dbReference type="EMBL" id="CBY09068.1"/>
    </source>
</evidence>
<dbReference type="InParanoid" id="E4XBU3"/>
<keyword evidence="1" id="KW-1133">Transmembrane helix</keyword>